<dbReference type="AlphaFoldDB" id="A0A0C9R6F0"/>
<feature type="compositionally biased region" description="Basic and acidic residues" evidence="1">
    <location>
        <begin position="176"/>
        <end position="186"/>
    </location>
</feature>
<feature type="compositionally biased region" description="Polar residues" evidence="1">
    <location>
        <begin position="246"/>
        <end position="270"/>
    </location>
</feature>
<dbReference type="EMBL" id="GBYB01011899">
    <property type="protein sequence ID" value="JAG81666.1"/>
    <property type="molecule type" value="Transcribed_RNA"/>
</dbReference>
<feature type="compositionally biased region" description="Pro residues" evidence="1">
    <location>
        <begin position="405"/>
        <end position="418"/>
    </location>
</feature>
<feature type="compositionally biased region" description="Basic and acidic residues" evidence="1">
    <location>
        <begin position="200"/>
        <end position="230"/>
    </location>
</feature>
<feature type="compositionally biased region" description="Basic residues" evidence="1">
    <location>
        <begin position="139"/>
        <end position="149"/>
    </location>
</feature>
<feature type="compositionally biased region" description="Polar residues" evidence="1">
    <location>
        <begin position="424"/>
        <end position="444"/>
    </location>
</feature>
<evidence type="ECO:0000256" key="1">
    <source>
        <dbReference type="SAM" id="MobiDB-lite"/>
    </source>
</evidence>
<feature type="compositionally biased region" description="Pro residues" evidence="1">
    <location>
        <begin position="320"/>
        <end position="331"/>
    </location>
</feature>
<feature type="compositionally biased region" description="Polar residues" evidence="1">
    <location>
        <begin position="27"/>
        <end position="40"/>
    </location>
</feature>
<proteinExistence type="predicted"/>
<feature type="compositionally biased region" description="Polar residues" evidence="1">
    <location>
        <begin position="1"/>
        <end position="11"/>
    </location>
</feature>
<gene>
    <name evidence="2" type="ORF">g.36535</name>
</gene>
<feature type="compositionally biased region" description="Pro residues" evidence="1">
    <location>
        <begin position="291"/>
        <end position="307"/>
    </location>
</feature>
<evidence type="ECO:0000313" key="2">
    <source>
        <dbReference type="EMBL" id="JAG81666.1"/>
    </source>
</evidence>
<feature type="compositionally biased region" description="Polar residues" evidence="1">
    <location>
        <begin position="93"/>
        <end position="103"/>
    </location>
</feature>
<feature type="region of interest" description="Disordered" evidence="1">
    <location>
        <begin position="1"/>
        <end position="49"/>
    </location>
</feature>
<protein>
    <submittedName>
        <fullName evidence="2">Uncharacterized protein</fullName>
    </submittedName>
</protein>
<name>A0A0C9R6F0_9HYME</name>
<organism evidence="2">
    <name type="scientific">Fopius arisanus</name>
    <dbReference type="NCBI Taxonomy" id="64838"/>
    <lineage>
        <taxon>Eukaryota</taxon>
        <taxon>Metazoa</taxon>
        <taxon>Ecdysozoa</taxon>
        <taxon>Arthropoda</taxon>
        <taxon>Hexapoda</taxon>
        <taxon>Insecta</taxon>
        <taxon>Pterygota</taxon>
        <taxon>Neoptera</taxon>
        <taxon>Endopterygota</taxon>
        <taxon>Hymenoptera</taxon>
        <taxon>Apocrita</taxon>
        <taxon>Ichneumonoidea</taxon>
        <taxon>Braconidae</taxon>
        <taxon>Opiinae</taxon>
        <taxon>Fopius</taxon>
    </lineage>
</organism>
<sequence>MAATQAESQQNDVKHNETVKCNKKRGQNSGNSASVSINKQLEQEPNDKINRGAAQLLKYVNRGDGDTGYEMSQYREDIGGHNVGDVKSPRDGPQNSQSVQSIASGDGGNGGKQDGQVQGQQHEQTHSQHGGQHSAPHPMHQHPPHHSTHTPHNLHQPHTGHTTNYPGTNPPGGQHLSREYHQDDYPGKSSEFGGKQPPGDYHKPGISEGQSERHHSEMDEHYSSKIEGRLGHIVPGGFPGQPRFLSGQSISQATGPTPTLNQLLQATSSPHRFHPNYPGIAPESYQQPWPMQRPPVVPPVYPQPSQRPPQTGSPRLHPGPGGPSSPTPMPYQPYTTRYPSPARPHSPYGHHQLNSYASQGGHPPSLYPDQRAWNQGGPPNAPPPPPPSQANSSSQSPQRALSQSPAPPPSASPQPQPTPGQQQNYHNMQRSTTPNTQGIDSGVS</sequence>
<feature type="compositionally biased region" description="Pro residues" evidence="1">
    <location>
        <begin position="379"/>
        <end position="388"/>
    </location>
</feature>
<feature type="compositionally biased region" description="Low complexity" evidence="1">
    <location>
        <begin position="114"/>
        <end position="138"/>
    </location>
</feature>
<feature type="compositionally biased region" description="Low complexity" evidence="1">
    <location>
        <begin position="389"/>
        <end position="404"/>
    </location>
</feature>
<reference evidence="2" key="1">
    <citation type="submission" date="2015-01" db="EMBL/GenBank/DDBJ databases">
        <title>Transcriptome Assembly of Fopius arisanus.</title>
        <authorList>
            <person name="Geib S."/>
        </authorList>
    </citation>
    <scope>NUCLEOTIDE SEQUENCE</scope>
</reference>
<accession>A0A0C9R6F0</accession>
<feature type="region of interest" description="Disordered" evidence="1">
    <location>
        <begin position="61"/>
        <end position="444"/>
    </location>
</feature>
<feature type="compositionally biased region" description="Low complexity" evidence="1">
    <location>
        <begin position="308"/>
        <end position="318"/>
    </location>
</feature>